<dbReference type="InterPro" id="IPR044651">
    <property type="entry name" value="OTSB-like"/>
</dbReference>
<dbReference type="InterPro" id="IPR036412">
    <property type="entry name" value="HAD-like_sf"/>
</dbReference>
<comment type="catalytic activity">
    <reaction evidence="3">
        <text>alpha,alpha-trehalose 6-phosphate + H2O = alpha,alpha-trehalose + phosphate</text>
        <dbReference type="Rhea" id="RHEA:23420"/>
        <dbReference type="ChEBI" id="CHEBI:15377"/>
        <dbReference type="ChEBI" id="CHEBI:16551"/>
        <dbReference type="ChEBI" id="CHEBI:43474"/>
        <dbReference type="ChEBI" id="CHEBI:58429"/>
        <dbReference type="EC" id="3.1.3.12"/>
    </reaction>
</comment>
<dbReference type="InterPro" id="IPR003337">
    <property type="entry name" value="Trehalose_PPase"/>
</dbReference>
<dbReference type="Proteomes" id="UP001418444">
    <property type="component" value="Unassembled WGS sequence"/>
</dbReference>
<keyword evidence="1 3" id="KW-0378">Hydrolase</keyword>
<dbReference type="PANTHER" id="PTHR43768:SF3">
    <property type="entry name" value="TREHALOSE 6-PHOSPHATE PHOSPHATASE"/>
    <property type="match status" value="1"/>
</dbReference>
<gene>
    <name evidence="4" type="ORF">GCM10022231_33950</name>
</gene>
<dbReference type="Gene3D" id="3.30.70.1020">
    <property type="entry name" value="Trehalose-6-phosphate phosphatase related protein, domain 2"/>
    <property type="match status" value="1"/>
</dbReference>
<comment type="caution">
    <text evidence="4">The sequence shown here is derived from an EMBL/GenBank/DDBJ whole genome shotgun (WGS) entry which is preliminary data.</text>
</comment>
<proteinExistence type="inferred from homology"/>
<dbReference type="EC" id="3.1.3.12" evidence="3"/>
<dbReference type="NCBIfam" id="TIGR00685">
    <property type="entry name" value="T6PP"/>
    <property type="match status" value="1"/>
</dbReference>
<dbReference type="SUPFAM" id="SSF56784">
    <property type="entry name" value="HAD-like"/>
    <property type="match status" value="1"/>
</dbReference>
<keyword evidence="3" id="KW-0460">Magnesium</keyword>
<dbReference type="Gene3D" id="3.40.50.1000">
    <property type="entry name" value="HAD superfamily/HAD-like"/>
    <property type="match status" value="1"/>
</dbReference>
<comment type="pathway">
    <text evidence="3">Glycan biosynthesis; trehalose biosynthesis.</text>
</comment>
<accession>A0ABP7PR25</accession>
<keyword evidence="5" id="KW-1185">Reference proteome</keyword>
<name>A0ABP7PR25_9ACTN</name>
<organism evidence="4 5">
    <name type="scientific">Gordonia caeni</name>
    <dbReference type="NCBI Taxonomy" id="1007097"/>
    <lineage>
        <taxon>Bacteria</taxon>
        <taxon>Bacillati</taxon>
        <taxon>Actinomycetota</taxon>
        <taxon>Actinomycetes</taxon>
        <taxon>Mycobacteriales</taxon>
        <taxon>Gordoniaceae</taxon>
        <taxon>Gordonia</taxon>
    </lineage>
</organism>
<evidence type="ECO:0000313" key="5">
    <source>
        <dbReference type="Proteomes" id="UP001418444"/>
    </source>
</evidence>
<comment type="cofactor">
    <cofactor evidence="3">
        <name>Mg(2+)</name>
        <dbReference type="ChEBI" id="CHEBI:18420"/>
    </cofactor>
</comment>
<keyword evidence="3" id="KW-0479">Metal-binding</keyword>
<dbReference type="EMBL" id="BAAAZW010000013">
    <property type="protein sequence ID" value="GAA3969843.1"/>
    <property type="molecule type" value="Genomic_DNA"/>
</dbReference>
<dbReference type="PANTHER" id="PTHR43768">
    <property type="entry name" value="TREHALOSE 6-PHOSPHATE PHOSPHATASE"/>
    <property type="match status" value="1"/>
</dbReference>
<sequence>MSAHGIGDELREALDDFCRLGRVLVASDYDGCIAPIQPRPELAVPNPDSLAALLACAERRDTLAAMISGRARDDLAAISGAGDPLVLVGSHGAEFDTGFDQPLTVDQQTLLDRIIAEFRSIAEKIPGTSVETKPASTTLHVRNATPEDGDVALQLANDGPAGWHGVHATKGKAVIELAVIETSKGLALDRLREGYGAEAVLYLGDDVTDEKAFAHLLRRDGAPHDGRGKDVGIKVGDGKTAAEFRVPTTDGVTAVLEYVAAHRPGA</sequence>
<comment type="function">
    <text evidence="2 3">Removes the phosphate from trehalose 6-phosphate to produce free trehalose.</text>
</comment>
<protein>
    <recommendedName>
        <fullName evidence="3">Trehalose 6-phosphate phosphatase</fullName>
        <ecNumber evidence="3">3.1.3.12</ecNumber>
    </recommendedName>
</protein>
<evidence type="ECO:0000256" key="1">
    <source>
        <dbReference type="ARBA" id="ARBA00022801"/>
    </source>
</evidence>
<evidence type="ECO:0000256" key="2">
    <source>
        <dbReference type="ARBA" id="ARBA00024179"/>
    </source>
</evidence>
<dbReference type="RefSeq" id="WP_344785728.1">
    <property type="nucleotide sequence ID" value="NZ_BAAAZW010000013.1"/>
</dbReference>
<dbReference type="Pfam" id="PF02358">
    <property type="entry name" value="Trehalose_PPase"/>
    <property type="match status" value="1"/>
</dbReference>
<dbReference type="InterPro" id="IPR023214">
    <property type="entry name" value="HAD_sf"/>
</dbReference>
<comment type="similarity">
    <text evidence="3">Belongs to the trehalose phosphatase family.</text>
</comment>
<evidence type="ECO:0000313" key="4">
    <source>
        <dbReference type="EMBL" id="GAA3969843.1"/>
    </source>
</evidence>
<evidence type="ECO:0000256" key="3">
    <source>
        <dbReference type="RuleBase" id="RU361117"/>
    </source>
</evidence>
<reference evidence="5" key="1">
    <citation type="journal article" date="2019" name="Int. J. Syst. Evol. Microbiol.">
        <title>The Global Catalogue of Microorganisms (GCM) 10K type strain sequencing project: providing services to taxonomists for standard genome sequencing and annotation.</title>
        <authorList>
            <consortium name="The Broad Institute Genomics Platform"/>
            <consortium name="The Broad Institute Genome Sequencing Center for Infectious Disease"/>
            <person name="Wu L."/>
            <person name="Ma J."/>
        </authorList>
    </citation>
    <scope>NUCLEOTIDE SEQUENCE [LARGE SCALE GENOMIC DNA]</scope>
    <source>
        <strain evidence="5">JCM 16923</strain>
    </source>
</reference>